<dbReference type="AlphaFoldDB" id="A0AAW7TL51"/>
<accession>A0AAW7TL51</accession>
<proteinExistence type="predicted"/>
<evidence type="ECO:0000313" key="1">
    <source>
        <dbReference type="EMBL" id="MDO0878784.1"/>
    </source>
</evidence>
<evidence type="ECO:0000313" key="2">
    <source>
        <dbReference type="Proteomes" id="UP001176117"/>
    </source>
</evidence>
<dbReference type="EMBL" id="JAMOGB010000020">
    <property type="protein sequence ID" value="MDO0878784.1"/>
    <property type="molecule type" value="Genomic_DNA"/>
</dbReference>
<name>A0AAW7TL51_9BACL</name>
<sequence>MLVANADVRKRLKEAEIKHWMLANKLGCHETTLSRWLRVELPPKKKELIFKAIDELEAEQQVAQ</sequence>
<comment type="caution">
    <text evidence="1">The sequence shown here is derived from an EMBL/GenBank/DDBJ whole genome shotgun (WGS) entry which is preliminary data.</text>
</comment>
<organism evidence="1 2">
    <name type="scientific">Anoxybacillus gonensis</name>
    <dbReference type="NCBI Taxonomy" id="198467"/>
    <lineage>
        <taxon>Bacteria</taxon>
        <taxon>Bacillati</taxon>
        <taxon>Bacillota</taxon>
        <taxon>Bacilli</taxon>
        <taxon>Bacillales</taxon>
        <taxon>Anoxybacillaceae</taxon>
        <taxon>Anoxybacillus</taxon>
    </lineage>
</organism>
<keyword evidence="2" id="KW-1185">Reference proteome</keyword>
<protein>
    <recommendedName>
        <fullName evidence="3">HTH cro/C1-type domain-containing protein</fullName>
    </recommendedName>
</protein>
<dbReference type="Proteomes" id="UP001176117">
    <property type="component" value="Unassembled WGS sequence"/>
</dbReference>
<dbReference type="RefSeq" id="WP_035067936.1">
    <property type="nucleotide sequence ID" value="NZ_JAMOGB010000020.1"/>
</dbReference>
<reference evidence="1" key="1">
    <citation type="submission" date="2022-05" db="EMBL/GenBank/DDBJ databases">
        <title>Genome-based reclassification of Anoxybacillus salavatliensis Cihan et al. as a later heterotypic synonym of Anoxybacillus gonensis Belduz et al. 2003.</title>
        <authorList>
            <person name="Inan Bektas K."/>
            <person name="Guler H.I."/>
            <person name="Belduz A.O."/>
            <person name="Canakci S."/>
        </authorList>
    </citation>
    <scope>NUCLEOTIDE SEQUENCE</scope>
    <source>
        <strain evidence="1">NCIMB 13933</strain>
    </source>
</reference>
<gene>
    <name evidence="1" type="ORF">NBU54_14050</name>
</gene>
<evidence type="ECO:0008006" key="3">
    <source>
        <dbReference type="Google" id="ProtNLM"/>
    </source>
</evidence>